<dbReference type="AlphaFoldDB" id="A0A0K9PXI9"/>
<reference evidence="2" key="1">
    <citation type="journal article" date="2016" name="Nature">
        <title>The genome of the seagrass Zostera marina reveals angiosperm adaptation to the sea.</title>
        <authorList>
            <person name="Olsen J.L."/>
            <person name="Rouze P."/>
            <person name="Verhelst B."/>
            <person name="Lin Y.-C."/>
            <person name="Bayer T."/>
            <person name="Collen J."/>
            <person name="Dattolo E."/>
            <person name="De Paoli E."/>
            <person name="Dittami S."/>
            <person name="Maumus F."/>
            <person name="Michel G."/>
            <person name="Kersting A."/>
            <person name="Lauritano C."/>
            <person name="Lohaus R."/>
            <person name="Toepel M."/>
            <person name="Tonon T."/>
            <person name="Vanneste K."/>
            <person name="Amirebrahimi M."/>
            <person name="Brakel J."/>
            <person name="Bostroem C."/>
            <person name="Chovatia M."/>
            <person name="Grimwood J."/>
            <person name="Jenkins J.W."/>
            <person name="Jueterbock A."/>
            <person name="Mraz A."/>
            <person name="Stam W.T."/>
            <person name="Tice H."/>
            <person name="Bornberg-Bauer E."/>
            <person name="Green P.J."/>
            <person name="Pearson G.A."/>
            <person name="Procaccini G."/>
            <person name="Duarte C.M."/>
            <person name="Schmutz J."/>
            <person name="Reusch T.B.H."/>
            <person name="Van de Peer Y."/>
        </authorList>
    </citation>
    <scope>NUCLEOTIDE SEQUENCE [LARGE SCALE GENOMIC DNA]</scope>
    <source>
        <strain evidence="2">cv. Finnish</strain>
    </source>
</reference>
<comment type="caution">
    <text evidence="1">The sequence shown here is derived from an EMBL/GenBank/DDBJ whole genome shotgun (WGS) entry which is preliminary data.</text>
</comment>
<sequence length="51" mass="6077">MRLSLIYYSTALLQFSKFGWTSSRFTPLIALKCSRWHIVQRRIWNLAQNSS</sequence>
<accession>A0A0K9PXI9</accession>
<protein>
    <submittedName>
        <fullName evidence="1">Uncharacterized protein</fullName>
    </submittedName>
</protein>
<gene>
    <name evidence="1" type="ORF">ZOSMA_145G00140</name>
</gene>
<organism evidence="1 2">
    <name type="scientific">Zostera marina</name>
    <name type="common">Eelgrass</name>
    <dbReference type="NCBI Taxonomy" id="29655"/>
    <lineage>
        <taxon>Eukaryota</taxon>
        <taxon>Viridiplantae</taxon>
        <taxon>Streptophyta</taxon>
        <taxon>Embryophyta</taxon>
        <taxon>Tracheophyta</taxon>
        <taxon>Spermatophyta</taxon>
        <taxon>Magnoliopsida</taxon>
        <taxon>Liliopsida</taxon>
        <taxon>Zosteraceae</taxon>
        <taxon>Zostera</taxon>
    </lineage>
</organism>
<name>A0A0K9PXI9_ZOSMR</name>
<dbReference type="EMBL" id="LFYR01000562">
    <property type="protein sequence ID" value="KMZ73624.1"/>
    <property type="molecule type" value="Genomic_DNA"/>
</dbReference>
<dbReference type="Proteomes" id="UP000036987">
    <property type="component" value="Unassembled WGS sequence"/>
</dbReference>
<proteinExistence type="predicted"/>
<evidence type="ECO:0000313" key="1">
    <source>
        <dbReference type="EMBL" id="KMZ73624.1"/>
    </source>
</evidence>
<keyword evidence="2" id="KW-1185">Reference proteome</keyword>
<evidence type="ECO:0000313" key="2">
    <source>
        <dbReference type="Proteomes" id="UP000036987"/>
    </source>
</evidence>